<feature type="compositionally biased region" description="Polar residues" evidence="1">
    <location>
        <begin position="255"/>
        <end position="267"/>
    </location>
</feature>
<accession>A0AA43QSM0</accession>
<dbReference type="AlphaFoldDB" id="A0AA43QSM0"/>
<feature type="region of interest" description="Disordered" evidence="1">
    <location>
        <begin position="62"/>
        <end position="228"/>
    </location>
</feature>
<dbReference type="EMBL" id="JAPUFD010000015">
    <property type="protein sequence ID" value="MDI1491742.1"/>
    <property type="molecule type" value="Genomic_DNA"/>
</dbReference>
<evidence type="ECO:0000313" key="3">
    <source>
        <dbReference type="Proteomes" id="UP001161017"/>
    </source>
</evidence>
<organism evidence="2 3">
    <name type="scientific">Ramalina farinacea</name>
    <dbReference type="NCBI Taxonomy" id="258253"/>
    <lineage>
        <taxon>Eukaryota</taxon>
        <taxon>Fungi</taxon>
        <taxon>Dikarya</taxon>
        <taxon>Ascomycota</taxon>
        <taxon>Pezizomycotina</taxon>
        <taxon>Lecanoromycetes</taxon>
        <taxon>OSLEUM clade</taxon>
        <taxon>Lecanoromycetidae</taxon>
        <taxon>Lecanorales</taxon>
        <taxon>Lecanorineae</taxon>
        <taxon>Ramalinaceae</taxon>
        <taxon>Ramalina</taxon>
    </lineage>
</organism>
<evidence type="ECO:0000313" key="2">
    <source>
        <dbReference type="EMBL" id="MDI1491742.1"/>
    </source>
</evidence>
<comment type="caution">
    <text evidence="2">The sequence shown here is derived from an EMBL/GenBank/DDBJ whole genome shotgun (WGS) entry which is preliminary data.</text>
</comment>
<feature type="compositionally biased region" description="Polar residues" evidence="1">
    <location>
        <begin position="98"/>
        <end position="110"/>
    </location>
</feature>
<reference evidence="2" key="1">
    <citation type="journal article" date="2023" name="Genome Biol. Evol.">
        <title>First Whole Genome Sequence and Flow Cytometry Genome Size Data for the Lichen-Forming Fungus Ramalina farinacea (Ascomycota).</title>
        <authorList>
            <person name="Llewellyn T."/>
            <person name="Mian S."/>
            <person name="Hill R."/>
            <person name="Leitch I.J."/>
            <person name="Gaya E."/>
        </authorList>
    </citation>
    <scope>NUCLEOTIDE SEQUENCE</scope>
    <source>
        <strain evidence="2">LIQ254RAFAR</strain>
    </source>
</reference>
<keyword evidence="3" id="KW-1185">Reference proteome</keyword>
<gene>
    <name evidence="2" type="ORF">OHK93_002952</name>
</gene>
<name>A0AA43QSM0_9LECA</name>
<feature type="region of interest" description="Disordered" evidence="1">
    <location>
        <begin position="250"/>
        <end position="291"/>
    </location>
</feature>
<sequence>MSGRRLLDIAAIYRASRDVAAKHSALRKGQLEVYSRLSSIPRAVRSQTSRFTETYKAASALSQRLSESNAHPPAEASSPTHSGEAKIEAAPPADKTPIPQQSVNGVSGKSTESKDLGSSDSLASDRARKLQRQAEAQIPSKTADPPSGSPNDQSETGEEALRVDQEQDVFYDRPNAIGQTLSALPRVRLPKTSADEQGETENLSNKHLNPDVFYSSNTSEARDEPLTDEQLSEKTYAGLFQSHKVADFLRGGANSHRSPNGMLNSTDAMPLKDQSKPPRQEPVAKPVGAADEDIDQLAGDIARDTDHASGLNADVGFSMMKLLGLKLMN</sequence>
<evidence type="ECO:0000256" key="1">
    <source>
        <dbReference type="SAM" id="MobiDB-lite"/>
    </source>
</evidence>
<feature type="compositionally biased region" description="Basic and acidic residues" evidence="1">
    <location>
        <begin position="111"/>
        <end position="128"/>
    </location>
</feature>
<dbReference type="Proteomes" id="UP001161017">
    <property type="component" value="Unassembled WGS sequence"/>
</dbReference>
<proteinExistence type="predicted"/>
<protein>
    <submittedName>
        <fullName evidence="2">Uncharacterized protein</fullName>
    </submittedName>
</protein>